<dbReference type="InterPro" id="IPR002347">
    <property type="entry name" value="SDR_fam"/>
</dbReference>
<dbReference type="RefSeq" id="XP_007391901.1">
    <property type="nucleotide sequence ID" value="XM_007391839.1"/>
</dbReference>
<evidence type="ECO:0000256" key="2">
    <source>
        <dbReference type="ARBA" id="ARBA00022857"/>
    </source>
</evidence>
<dbReference type="InterPro" id="IPR051122">
    <property type="entry name" value="SDR_DHRS6-like"/>
</dbReference>
<dbReference type="GeneID" id="18914742"/>
<keyword evidence="5" id="KW-1185">Reference proteome</keyword>
<comment type="similarity">
    <text evidence="1">Belongs to the short-chain dehydrogenases/reductases (SDR) family.</text>
</comment>
<dbReference type="CDD" id="cd05233">
    <property type="entry name" value="SDR_c"/>
    <property type="match status" value="1"/>
</dbReference>
<organism evidence="4 5">
    <name type="scientific">Phanerochaete carnosa (strain HHB-10118-sp)</name>
    <name type="common">White-rot fungus</name>
    <name type="synonym">Peniophora carnosa</name>
    <dbReference type="NCBI Taxonomy" id="650164"/>
    <lineage>
        <taxon>Eukaryota</taxon>
        <taxon>Fungi</taxon>
        <taxon>Dikarya</taxon>
        <taxon>Basidiomycota</taxon>
        <taxon>Agaricomycotina</taxon>
        <taxon>Agaricomycetes</taxon>
        <taxon>Polyporales</taxon>
        <taxon>Phanerochaetaceae</taxon>
        <taxon>Phanerochaete</taxon>
    </lineage>
</organism>
<keyword evidence="2" id="KW-0521">NADP</keyword>
<proteinExistence type="inferred from homology"/>
<protein>
    <submittedName>
        <fullName evidence="4">Uncharacterized protein</fullName>
    </submittedName>
</protein>
<dbReference type="OrthoDB" id="2796144at2759"/>
<dbReference type="Proteomes" id="UP000008370">
    <property type="component" value="Unassembled WGS sequence"/>
</dbReference>
<dbReference type="PANTHER" id="PTHR43477">
    <property type="entry name" value="DIHYDROANTICAPSIN 7-DEHYDROGENASE"/>
    <property type="match status" value="1"/>
</dbReference>
<name>K5X907_PHACS</name>
<accession>K5X907</accession>
<evidence type="ECO:0000313" key="4">
    <source>
        <dbReference type="EMBL" id="EKM59337.1"/>
    </source>
</evidence>
<evidence type="ECO:0000313" key="5">
    <source>
        <dbReference type="Proteomes" id="UP000008370"/>
    </source>
</evidence>
<dbReference type="Gene3D" id="3.40.50.720">
    <property type="entry name" value="NAD(P)-binding Rossmann-like Domain"/>
    <property type="match status" value="1"/>
</dbReference>
<dbReference type="Pfam" id="PF23441">
    <property type="entry name" value="SDR"/>
    <property type="match status" value="1"/>
</dbReference>
<dbReference type="GO" id="GO:0016491">
    <property type="term" value="F:oxidoreductase activity"/>
    <property type="evidence" value="ECO:0007669"/>
    <property type="project" value="UniProtKB-KW"/>
</dbReference>
<dbReference type="InterPro" id="IPR057571">
    <property type="entry name" value="SDR_PhqE-like"/>
</dbReference>
<dbReference type="InParanoid" id="K5X907"/>
<keyword evidence="3" id="KW-0560">Oxidoreductase</keyword>
<dbReference type="EMBL" id="JH930469">
    <property type="protein sequence ID" value="EKM59337.1"/>
    <property type="molecule type" value="Genomic_DNA"/>
</dbReference>
<dbReference type="PRINTS" id="PR00081">
    <property type="entry name" value="GDHRDH"/>
</dbReference>
<dbReference type="KEGG" id="pco:PHACADRAFT_249763"/>
<dbReference type="SUPFAM" id="SSF51735">
    <property type="entry name" value="NAD(P)-binding Rossmann-fold domains"/>
    <property type="match status" value="1"/>
</dbReference>
<evidence type="ECO:0000256" key="1">
    <source>
        <dbReference type="ARBA" id="ARBA00006484"/>
    </source>
</evidence>
<gene>
    <name evidence="4" type="ORF">PHACADRAFT_249763</name>
</gene>
<dbReference type="AlphaFoldDB" id="K5X907"/>
<dbReference type="HOGENOM" id="CLU_010194_15_1_1"/>
<reference evidence="4 5" key="1">
    <citation type="journal article" date="2012" name="BMC Genomics">
        <title>Comparative genomics of the white-rot fungi, Phanerochaete carnosa and P. chrysosporium, to elucidate the genetic basis of the distinct wood types they colonize.</title>
        <authorList>
            <person name="Suzuki H."/>
            <person name="MacDonald J."/>
            <person name="Syed K."/>
            <person name="Salamov A."/>
            <person name="Hori C."/>
            <person name="Aerts A."/>
            <person name="Henrissat B."/>
            <person name="Wiebenga A."/>
            <person name="vanKuyk P.A."/>
            <person name="Barry K."/>
            <person name="Lindquist E."/>
            <person name="LaButti K."/>
            <person name="Lapidus A."/>
            <person name="Lucas S."/>
            <person name="Coutinho P."/>
            <person name="Gong Y."/>
            <person name="Samejima M."/>
            <person name="Mahadevan R."/>
            <person name="Abou-Zaid M."/>
            <person name="de Vries R.P."/>
            <person name="Igarashi K."/>
            <person name="Yadav J.S."/>
            <person name="Grigoriev I.V."/>
            <person name="Master E.R."/>
        </authorList>
    </citation>
    <scope>NUCLEOTIDE SEQUENCE [LARGE SCALE GENOMIC DNA]</scope>
    <source>
        <strain evidence="4 5">HHB-10118-sp</strain>
    </source>
</reference>
<sequence length="257" mass="26830">MVVSLIGKTVVVVGGTSGIGYGVAKASLLSQAARVVVVGTTKEKAERTVQRLHADIAAETASAPAGTLPSINGTITPDALDAHDLTSVSAFCERVGEVDHLVWTSGDALRTGFPQNLDENRDIFDVRFWGAAQAAQSIKIRPGGSITLTIGAAIARPRKGWSLVVSIIGAVDALVRGLAVDLAPVRVNVVCPGIVDTELWKDMNTATKQGMFEAAAKSLPVGHVGSPEEIAEAYLFLMKCGFITGQRIEVDGGSRLA</sequence>
<evidence type="ECO:0000256" key="3">
    <source>
        <dbReference type="ARBA" id="ARBA00023002"/>
    </source>
</evidence>
<dbReference type="FunCoup" id="K5X907">
    <property type="interactions" value="142"/>
</dbReference>
<dbReference type="InterPro" id="IPR036291">
    <property type="entry name" value="NAD(P)-bd_dom_sf"/>
</dbReference>
<dbReference type="PANTHER" id="PTHR43477:SF1">
    <property type="entry name" value="DIHYDROANTICAPSIN 7-DEHYDROGENASE"/>
    <property type="match status" value="1"/>
</dbReference>